<accession>A0A0B6ZC79</accession>
<organism evidence="1">
    <name type="scientific">Arion vulgaris</name>
    <dbReference type="NCBI Taxonomy" id="1028688"/>
    <lineage>
        <taxon>Eukaryota</taxon>
        <taxon>Metazoa</taxon>
        <taxon>Spiralia</taxon>
        <taxon>Lophotrochozoa</taxon>
        <taxon>Mollusca</taxon>
        <taxon>Gastropoda</taxon>
        <taxon>Heterobranchia</taxon>
        <taxon>Euthyneura</taxon>
        <taxon>Panpulmonata</taxon>
        <taxon>Eupulmonata</taxon>
        <taxon>Stylommatophora</taxon>
        <taxon>Helicina</taxon>
        <taxon>Arionoidea</taxon>
        <taxon>Arionidae</taxon>
        <taxon>Arion</taxon>
    </lineage>
</organism>
<evidence type="ECO:0000313" key="1">
    <source>
        <dbReference type="EMBL" id="CEK66037.1"/>
    </source>
</evidence>
<sequence length="62" mass="7355">MLRTEGKAFPSLCEVDIPPNLFFFHISIMFEEEQMRCLYNQQAKRTISMPIFSHLLKTAQYL</sequence>
<protein>
    <submittedName>
        <fullName evidence="1">Uncharacterized protein</fullName>
    </submittedName>
</protein>
<proteinExistence type="predicted"/>
<dbReference type="AlphaFoldDB" id="A0A0B6ZC79"/>
<reference evidence="1" key="1">
    <citation type="submission" date="2014-12" db="EMBL/GenBank/DDBJ databases">
        <title>Insight into the proteome of Arion vulgaris.</title>
        <authorList>
            <person name="Aradska J."/>
            <person name="Bulat T."/>
            <person name="Smidak R."/>
            <person name="Sarate P."/>
            <person name="Gangsoo J."/>
            <person name="Sialana F."/>
            <person name="Bilban M."/>
            <person name="Lubec G."/>
        </authorList>
    </citation>
    <scope>NUCLEOTIDE SEQUENCE</scope>
    <source>
        <tissue evidence="1">Skin</tissue>
    </source>
</reference>
<name>A0A0B6ZC79_9EUPU</name>
<dbReference type="EMBL" id="HACG01019172">
    <property type="protein sequence ID" value="CEK66037.1"/>
    <property type="molecule type" value="Transcribed_RNA"/>
</dbReference>
<gene>
    <name evidence="1" type="primary">ORF57124</name>
</gene>